<name>A0ABD3MWF7_9STRA</name>
<organism evidence="1 2">
    <name type="scientific">Cyclotella atomus</name>
    <dbReference type="NCBI Taxonomy" id="382360"/>
    <lineage>
        <taxon>Eukaryota</taxon>
        <taxon>Sar</taxon>
        <taxon>Stramenopiles</taxon>
        <taxon>Ochrophyta</taxon>
        <taxon>Bacillariophyta</taxon>
        <taxon>Coscinodiscophyceae</taxon>
        <taxon>Thalassiosirophycidae</taxon>
        <taxon>Stephanodiscales</taxon>
        <taxon>Stephanodiscaceae</taxon>
        <taxon>Cyclotella</taxon>
    </lineage>
</organism>
<protein>
    <submittedName>
        <fullName evidence="1">Uncharacterized protein</fullName>
    </submittedName>
</protein>
<evidence type="ECO:0000313" key="1">
    <source>
        <dbReference type="EMBL" id="KAL3768163.1"/>
    </source>
</evidence>
<comment type="caution">
    <text evidence="1">The sequence shown here is derived from an EMBL/GenBank/DDBJ whole genome shotgun (WGS) entry which is preliminary data.</text>
</comment>
<sequence length="347" mass="40090">MECDTLFDLALFIQQHEESNEEETGIADYGVPTYDRPHLRTEDDLRAYDFVHNAINAYDPTDPYVHAHGIQLRLCHYIQCIHPGFLKDVSGEEFDVLRDEPRQSWTYSEIDVPVNSTFVYIKIAREKVSWHREVCEDVIANVDGLHSVFTIQILKDLESFKPDDVINVTYVGETINFISRMSKKYPLFMELLGITYCGIVAAMPNGTKGDCRAIESLILSCFQYKLRTDNLHQRMFNLNLVHGDLQTFSREKMNGRQLDSFLAQNHHDYKDTKLRMVPNVHPSIIAMMELYAEEIAAYLRLSTEQVLSSLTLGEFCRFWGHIVGTKCYTEGLGLWGEVFLNENIPLW</sequence>
<reference evidence="1 2" key="1">
    <citation type="submission" date="2024-10" db="EMBL/GenBank/DDBJ databases">
        <title>Updated reference genomes for cyclostephanoid diatoms.</title>
        <authorList>
            <person name="Roberts W.R."/>
            <person name="Alverson A.J."/>
        </authorList>
    </citation>
    <scope>NUCLEOTIDE SEQUENCE [LARGE SCALE GENOMIC DNA]</scope>
    <source>
        <strain evidence="1 2">AJA010-31</strain>
    </source>
</reference>
<proteinExistence type="predicted"/>
<gene>
    <name evidence="1" type="ORF">ACHAWO_006533</name>
</gene>
<dbReference type="EMBL" id="JALLPJ020001352">
    <property type="protein sequence ID" value="KAL3768163.1"/>
    <property type="molecule type" value="Genomic_DNA"/>
</dbReference>
<dbReference type="AlphaFoldDB" id="A0ABD3MWF7"/>
<keyword evidence="2" id="KW-1185">Reference proteome</keyword>
<dbReference type="Proteomes" id="UP001530400">
    <property type="component" value="Unassembled WGS sequence"/>
</dbReference>
<evidence type="ECO:0000313" key="2">
    <source>
        <dbReference type="Proteomes" id="UP001530400"/>
    </source>
</evidence>
<accession>A0ABD3MWF7</accession>